<evidence type="ECO:0000256" key="1">
    <source>
        <dbReference type="SAM" id="SignalP"/>
    </source>
</evidence>
<proteinExistence type="predicted"/>
<gene>
    <name evidence="2" type="ORF">QR680_011710</name>
</gene>
<accession>A0AA39HZI0</accession>
<name>A0AA39HZI0_9BILA</name>
<reference evidence="2" key="1">
    <citation type="submission" date="2023-06" db="EMBL/GenBank/DDBJ databases">
        <title>Genomic analysis of the entomopathogenic nematode Steinernema hermaphroditum.</title>
        <authorList>
            <person name="Schwarz E.M."/>
            <person name="Heppert J.K."/>
            <person name="Baniya A."/>
            <person name="Schwartz H.T."/>
            <person name="Tan C.-H."/>
            <person name="Antoshechkin I."/>
            <person name="Sternberg P.W."/>
            <person name="Goodrich-Blair H."/>
            <person name="Dillman A.R."/>
        </authorList>
    </citation>
    <scope>NUCLEOTIDE SEQUENCE</scope>
    <source>
        <strain evidence="2">PS9179</strain>
        <tissue evidence="2">Whole animal</tissue>
    </source>
</reference>
<keyword evidence="1" id="KW-0732">Signal</keyword>
<dbReference type="EMBL" id="JAUCMV010000002">
    <property type="protein sequence ID" value="KAK0414982.1"/>
    <property type="molecule type" value="Genomic_DNA"/>
</dbReference>
<dbReference type="Proteomes" id="UP001175271">
    <property type="component" value="Unassembled WGS sequence"/>
</dbReference>
<feature type="signal peptide" evidence="1">
    <location>
        <begin position="1"/>
        <end position="24"/>
    </location>
</feature>
<keyword evidence="3" id="KW-1185">Reference proteome</keyword>
<sequence>MVAIGYLGLLQAAMLWVTVNAGIAGRVGTCPDLLEANRSATFQATEACVFMLDLNNVQIQRNDLRNDYAMRYRELVEQQPNSPVAGFGSWGEDDVYYFAFSLGKNRDWVEIWTEGVPMALYLRKQYMLSSFINCQPRGGANFMCYGDKTDANGLYYRIEKKAVCKSIDGAYQPIEHGLDVCAFFFSSHLNNTLVVQSPSGPYPNKAFCKLYREELDKDKLTGLDNGHCFKRYAPLHYDIVCCFYGTNNGTFIHEDLPIYLPKMNPREQNDINNLTKASTAKSFCAVFSDYKLTFNYSKDEPIIWEKRRYSILFSWKQFLETHFNEICTSSTKYTFKANGITEIEQTTTAAKADKGNCHEYGKTQKIVENRNLTCPFDQPEKVVDVIQFKACCRGMFCNRMVHDFFGNKERPMIDVNRPCERPDVHPLFTDEYLPYDTNYERRYPNFSPYCLRFLDLASNERLEIDLGLNVGIVWMGNVQQMRPQLRCSVVELQLSVDVDKYEQYCPNSPVGFTENYRNGVPWSVFGCYQNKSEVVGDIHQHLDAYTSYTRCYEYSGENTKLRVDERPTTLNRLSVKCFLLVTETEDYDIKVEAGVYGGNRSVAIASQFKKTCTDGKCHFYEPKLRSSLFICAGNLCNDRTARYDIVKSHTRDTLKEYRLSDDERTVCREETDEYTPKVCRYNGIRSETFGCFMERPMNATSFSEMGCLRKDGSRASRKRAICEHQLLKEKGKTAFCAVSEEEEDDHSIFCCCRDDAKCEKLRKDYKQNDLFEDWV</sequence>
<feature type="chain" id="PRO_5041371267" evidence="1">
    <location>
        <begin position="25"/>
        <end position="775"/>
    </location>
</feature>
<evidence type="ECO:0000313" key="2">
    <source>
        <dbReference type="EMBL" id="KAK0414982.1"/>
    </source>
</evidence>
<evidence type="ECO:0000313" key="3">
    <source>
        <dbReference type="Proteomes" id="UP001175271"/>
    </source>
</evidence>
<dbReference type="AlphaFoldDB" id="A0AA39HZI0"/>
<comment type="caution">
    <text evidence="2">The sequence shown here is derived from an EMBL/GenBank/DDBJ whole genome shotgun (WGS) entry which is preliminary data.</text>
</comment>
<protein>
    <submittedName>
        <fullName evidence="2">Uncharacterized protein</fullName>
    </submittedName>
</protein>
<organism evidence="2 3">
    <name type="scientific">Steinernema hermaphroditum</name>
    <dbReference type="NCBI Taxonomy" id="289476"/>
    <lineage>
        <taxon>Eukaryota</taxon>
        <taxon>Metazoa</taxon>
        <taxon>Ecdysozoa</taxon>
        <taxon>Nematoda</taxon>
        <taxon>Chromadorea</taxon>
        <taxon>Rhabditida</taxon>
        <taxon>Tylenchina</taxon>
        <taxon>Panagrolaimomorpha</taxon>
        <taxon>Strongyloidoidea</taxon>
        <taxon>Steinernematidae</taxon>
        <taxon>Steinernema</taxon>
    </lineage>
</organism>